<gene>
    <name evidence="2" type="ORF">AVEN_87025_1</name>
</gene>
<name>A0A4Y2ISP0_ARAVE</name>
<dbReference type="GO" id="GO:0003676">
    <property type="term" value="F:nucleic acid binding"/>
    <property type="evidence" value="ECO:0007669"/>
    <property type="project" value="InterPro"/>
</dbReference>
<evidence type="ECO:0000259" key="1">
    <source>
        <dbReference type="PROSITE" id="PS50994"/>
    </source>
</evidence>
<dbReference type="AlphaFoldDB" id="A0A4Y2ISP0"/>
<protein>
    <recommendedName>
        <fullName evidence="1">Integrase catalytic domain-containing protein</fullName>
    </recommendedName>
</protein>
<dbReference type="Proteomes" id="UP000499080">
    <property type="component" value="Unassembled WGS sequence"/>
</dbReference>
<dbReference type="OrthoDB" id="6506341at2759"/>
<proteinExistence type="predicted"/>
<dbReference type="InterPro" id="IPR050951">
    <property type="entry name" value="Retrovirus_Pol_polyprotein"/>
</dbReference>
<dbReference type="PANTHER" id="PTHR37984:SF5">
    <property type="entry name" value="PROTEIN NYNRIN-LIKE"/>
    <property type="match status" value="1"/>
</dbReference>
<dbReference type="EMBL" id="BGPR01002897">
    <property type="protein sequence ID" value="GBM80645.1"/>
    <property type="molecule type" value="Genomic_DNA"/>
</dbReference>
<dbReference type="Gene3D" id="3.30.420.10">
    <property type="entry name" value="Ribonuclease H-like superfamily/Ribonuclease H"/>
    <property type="match status" value="1"/>
</dbReference>
<dbReference type="GO" id="GO:0015074">
    <property type="term" value="P:DNA integration"/>
    <property type="evidence" value="ECO:0007669"/>
    <property type="project" value="InterPro"/>
</dbReference>
<dbReference type="PROSITE" id="PS50994">
    <property type="entry name" value="INTEGRASE"/>
    <property type="match status" value="1"/>
</dbReference>
<comment type="caution">
    <text evidence="2">The sequence shown here is derived from an EMBL/GenBank/DDBJ whole genome shotgun (WGS) entry which is preliminary data.</text>
</comment>
<sequence length="139" mass="16376">MVSDNASIFTNEEFKYFCRINGIKQKFIAPGHPEKNGLAERNVQTLKDKLKLMSSENLPMHLKVQRIIFRYRTTTLASGKSPAEMYLNRQIRIKLDAMFPHYEMASEQKIKPRTRMIKVGERVRTKFFVNNKPNWKRGI</sequence>
<dbReference type="InterPro" id="IPR001584">
    <property type="entry name" value="Integrase_cat-core"/>
</dbReference>
<dbReference type="Pfam" id="PF13683">
    <property type="entry name" value="rve_3"/>
    <property type="match status" value="1"/>
</dbReference>
<accession>A0A4Y2ISP0</accession>
<dbReference type="InterPro" id="IPR036397">
    <property type="entry name" value="RNaseH_sf"/>
</dbReference>
<evidence type="ECO:0000313" key="3">
    <source>
        <dbReference type="Proteomes" id="UP000499080"/>
    </source>
</evidence>
<dbReference type="SUPFAM" id="SSF53098">
    <property type="entry name" value="Ribonuclease H-like"/>
    <property type="match status" value="1"/>
</dbReference>
<evidence type="ECO:0000313" key="2">
    <source>
        <dbReference type="EMBL" id="GBM80645.1"/>
    </source>
</evidence>
<feature type="domain" description="Integrase catalytic" evidence="1">
    <location>
        <begin position="1"/>
        <end position="90"/>
    </location>
</feature>
<dbReference type="PANTHER" id="PTHR37984">
    <property type="entry name" value="PROTEIN CBG26694"/>
    <property type="match status" value="1"/>
</dbReference>
<reference evidence="2 3" key="1">
    <citation type="journal article" date="2019" name="Sci. Rep.">
        <title>Orb-weaving spider Araneus ventricosus genome elucidates the spidroin gene catalogue.</title>
        <authorList>
            <person name="Kono N."/>
            <person name="Nakamura H."/>
            <person name="Ohtoshi R."/>
            <person name="Moran D.A.P."/>
            <person name="Shinohara A."/>
            <person name="Yoshida Y."/>
            <person name="Fujiwara M."/>
            <person name="Mori M."/>
            <person name="Tomita M."/>
            <person name="Arakawa K."/>
        </authorList>
    </citation>
    <scope>NUCLEOTIDE SEQUENCE [LARGE SCALE GENOMIC DNA]</scope>
</reference>
<keyword evidence="3" id="KW-1185">Reference proteome</keyword>
<dbReference type="InterPro" id="IPR012337">
    <property type="entry name" value="RNaseH-like_sf"/>
</dbReference>
<organism evidence="2 3">
    <name type="scientific">Araneus ventricosus</name>
    <name type="common">Orbweaver spider</name>
    <name type="synonym">Epeira ventricosa</name>
    <dbReference type="NCBI Taxonomy" id="182803"/>
    <lineage>
        <taxon>Eukaryota</taxon>
        <taxon>Metazoa</taxon>
        <taxon>Ecdysozoa</taxon>
        <taxon>Arthropoda</taxon>
        <taxon>Chelicerata</taxon>
        <taxon>Arachnida</taxon>
        <taxon>Araneae</taxon>
        <taxon>Araneomorphae</taxon>
        <taxon>Entelegynae</taxon>
        <taxon>Araneoidea</taxon>
        <taxon>Araneidae</taxon>
        <taxon>Araneus</taxon>
    </lineage>
</organism>